<dbReference type="CDD" id="cd06261">
    <property type="entry name" value="TM_PBP2"/>
    <property type="match status" value="1"/>
</dbReference>
<evidence type="ECO:0000313" key="10">
    <source>
        <dbReference type="Proteomes" id="UP000005019"/>
    </source>
</evidence>
<evidence type="ECO:0000259" key="8">
    <source>
        <dbReference type="PROSITE" id="PS50928"/>
    </source>
</evidence>
<dbReference type="SUPFAM" id="SSF161098">
    <property type="entry name" value="MetI-like"/>
    <property type="match status" value="1"/>
</dbReference>
<accession>F5R9P5</accession>
<dbReference type="PANTHER" id="PTHR30151:SF25">
    <property type="entry name" value="TAURINE TRANSPORT SYSTEM PERMEASE PROTEIN TAUC"/>
    <property type="match status" value="1"/>
</dbReference>
<organism evidence="9 10">
    <name type="scientific">Methyloversatilis universalis (strain ATCC BAA-1314 / DSM 25237 / JCM 13912 / CCUG 52030 / FAM5)</name>
    <dbReference type="NCBI Taxonomy" id="1000565"/>
    <lineage>
        <taxon>Bacteria</taxon>
        <taxon>Pseudomonadati</taxon>
        <taxon>Pseudomonadota</taxon>
        <taxon>Betaproteobacteria</taxon>
        <taxon>Nitrosomonadales</taxon>
        <taxon>Sterolibacteriaceae</taxon>
        <taxon>Methyloversatilis</taxon>
    </lineage>
</organism>
<reference evidence="9 10" key="1">
    <citation type="journal article" date="2011" name="J. Bacteriol.">
        <title>Genome sequence of Methyloversatilis universalis FAM5T, a methylotrophic representative of the order Rhodocyclales.</title>
        <authorList>
            <person name="Kittichotirat W."/>
            <person name="Good N.M."/>
            <person name="Hall R."/>
            <person name="Bringel F."/>
            <person name="Lajus A."/>
            <person name="Medigue C."/>
            <person name="Smalley N.E."/>
            <person name="Beck D."/>
            <person name="Bumgarner R."/>
            <person name="Vuilleumier S."/>
            <person name="Kalyuzhnaya M.G."/>
        </authorList>
    </citation>
    <scope>NUCLEOTIDE SEQUENCE [LARGE SCALE GENOMIC DNA]</scope>
    <source>
        <strain evidence="10">ATCC BAA-1314 / JCM 13912 / FAM5</strain>
    </source>
</reference>
<dbReference type="PANTHER" id="PTHR30151">
    <property type="entry name" value="ALKANE SULFONATE ABC TRANSPORTER-RELATED, MEMBRANE SUBUNIT"/>
    <property type="match status" value="1"/>
</dbReference>
<dbReference type="eggNOG" id="COG0600">
    <property type="taxonomic scope" value="Bacteria"/>
</dbReference>
<dbReference type="STRING" id="1000565.METUNv1_00966"/>
<feature type="transmembrane region" description="Helical" evidence="7">
    <location>
        <begin position="223"/>
        <end position="240"/>
    </location>
</feature>
<evidence type="ECO:0000256" key="5">
    <source>
        <dbReference type="ARBA" id="ARBA00022989"/>
    </source>
</evidence>
<dbReference type="OrthoDB" id="5298727at2"/>
<sequence>MSAARIEEATLRRIVMVASPLAVLLAWQVLSAARVFPPEVLVSPQAVLAAFGQLTASGELARHLGESLQRLLWGFSIGSGAGLLFGLAAALSPTFARLFDPLFQALRQVPVLAFIPLLILLFGIDEVFKIVIIAKAAFFPTALSTLDGVRGVPRAWFEVARIYRTPLPSLVWRVLIPATVPSVLSGVRLSLTRAWLVLVAAELIVADSGIGQMMEMGRQMFRLDVVMVGVVVCGVIGFALDRGFVLLQARLLRWRAQPAGAEA</sequence>
<dbReference type="RefSeq" id="WP_008059375.1">
    <property type="nucleotide sequence ID" value="NZ_AFHG01000031.1"/>
</dbReference>
<dbReference type="GO" id="GO:0005886">
    <property type="term" value="C:plasma membrane"/>
    <property type="evidence" value="ECO:0007669"/>
    <property type="project" value="UniProtKB-SubCell"/>
</dbReference>
<comment type="caution">
    <text evidence="9">The sequence shown here is derived from an EMBL/GenBank/DDBJ whole genome shotgun (WGS) entry which is preliminary data.</text>
</comment>
<evidence type="ECO:0000256" key="4">
    <source>
        <dbReference type="ARBA" id="ARBA00022692"/>
    </source>
</evidence>
<keyword evidence="4 7" id="KW-0812">Transmembrane</keyword>
<feature type="transmembrane region" description="Helical" evidence="7">
    <location>
        <begin position="105"/>
        <end position="124"/>
    </location>
</feature>
<evidence type="ECO:0000313" key="9">
    <source>
        <dbReference type="EMBL" id="EGK72727.1"/>
    </source>
</evidence>
<dbReference type="InterPro" id="IPR035906">
    <property type="entry name" value="MetI-like_sf"/>
</dbReference>
<gene>
    <name evidence="9" type="ORF">METUNv1_00966</name>
</gene>
<keyword evidence="2 7" id="KW-0813">Transport</keyword>
<dbReference type="Pfam" id="PF00528">
    <property type="entry name" value="BPD_transp_1"/>
    <property type="match status" value="1"/>
</dbReference>
<proteinExistence type="inferred from homology"/>
<keyword evidence="5 7" id="KW-1133">Transmembrane helix</keyword>
<name>F5R9P5_METUF</name>
<dbReference type="PROSITE" id="PS50928">
    <property type="entry name" value="ABC_TM1"/>
    <property type="match status" value="1"/>
</dbReference>
<dbReference type="Gene3D" id="1.10.3720.10">
    <property type="entry name" value="MetI-like"/>
    <property type="match status" value="1"/>
</dbReference>
<evidence type="ECO:0000256" key="2">
    <source>
        <dbReference type="ARBA" id="ARBA00022448"/>
    </source>
</evidence>
<evidence type="ECO:0000256" key="7">
    <source>
        <dbReference type="RuleBase" id="RU363032"/>
    </source>
</evidence>
<protein>
    <submittedName>
        <fullName evidence="9">Aliphatic sulfonates transport permease protein ssuC</fullName>
    </submittedName>
</protein>
<comment type="similarity">
    <text evidence="7">Belongs to the binding-protein-dependent transport system permease family.</text>
</comment>
<comment type="subcellular location">
    <subcellularLocation>
        <location evidence="1 7">Cell membrane</location>
        <topology evidence="1 7">Multi-pass membrane protein</topology>
    </subcellularLocation>
</comment>
<evidence type="ECO:0000256" key="1">
    <source>
        <dbReference type="ARBA" id="ARBA00004651"/>
    </source>
</evidence>
<keyword evidence="10" id="KW-1185">Reference proteome</keyword>
<dbReference type="EMBL" id="AFHG01000031">
    <property type="protein sequence ID" value="EGK72727.1"/>
    <property type="molecule type" value="Genomic_DNA"/>
</dbReference>
<feature type="transmembrane region" description="Helical" evidence="7">
    <location>
        <begin position="71"/>
        <end position="93"/>
    </location>
</feature>
<evidence type="ECO:0000256" key="3">
    <source>
        <dbReference type="ARBA" id="ARBA00022475"/>
    </source>
</evidence>
<dbReference type="InterPro" id="IPR000515">
    <property type="entry name" value="MetI-like"/>
</dbReference>
<evidence type="ECO:0000256" key="6">
    <source>
        <dbReference type="ARBA" id="ARBA00023136"/>
    </source>
</evidence>
<dbReference type="GO" id="GO:0010438">
    <property type="term" value="P:cellular response to sulfur starvation"/>
    <property type="evidence" value="ECO:0007669"/>
    <property type="project" value="TreeGrafter"/>
</dbReference>
<dbReference type="FunFam" id="1.10.3720.10:FF:000003">
    <property type="entry name" value="Aliphatic sulfonate ABC transporter permease"/>
    <property type="match status" value="1"/>
</dbReference>
<dbReference type="Proteomes" id="UP000005019">
    <property type="component" value="Unassembled WGS sequence"/>
</dbReference>
<keyword evidence="3" id="KW-1003">Cell membrane</keyword>
<dbReference type="GO" id="GO:0042918">
    <property type="term" value="P:alkanesulfonate transmembrane transport"/>
    <property type="evidence" value="ECO:0007669"/>
    <property type="project" value="UniProtKB-ARBA"/>
</dbReference>
<feature type="domain" description="ABC transmembrane type-1" evidence="8">
    <location>
        <begin position="64"/>
        <end position="244"/>
    </location>
</feature>
<dbReference type="AlphaFoldDB" id="F5R9P5"/>
<keyword evidence="6 7" id="KW-0472">Membrane</keyword>